<dbReference type="PROSITE" id="PS50109">
    <property type="entry name" value="HIS_KIN"/>
    <property type="match status" value="1"/>
</dbReference>
<evidence type="ECO:0000256" key="12">
    <source>
        <dbReference type="ARBA" id="ARBA00023012"/>
    </source>
</evidence>
<feature type="transmembrane region" description="Helical" evidence="14">
    <location>
        <begin position="29"/>
        <end position="48"/>
    </location>
</feature>
<evidence type="ECO:0000256" key="5">
    <source>
        <dbReference type="ARBA" id="ARBA00022553"/>
    </source>
</evidence>
<name>H6Q4J8_WIGGL</name>
<keyword evidence="13 14" id="KW-0472">Membrane</keyword>
<dbReference type="GO" id="GO:0000155">
    <property type="term" value="F:phosphorelay sensor kinase activity"/>
    <property type="evidence" value="ECO:0007669"/>
    <property type="project" value="InterPro"/>
</dbReference>
<feature type="domain" description="Histidine kinase" evidence="15">
    <location>
        <begin position="107"/>
        <end position="316"/>
    </location>
</feature>
<reference evidence="16 17" key="1">
    <citation type="journal article" date="2012" name="MBio">
        <title>Insight into the transmission biology and species-specific functional capabilities of tsetse (Diptera: glossinidae) obligate symbiont wigglesworthia.</title>
        <authorList>
            <person name="Rio R.V."/>
            <person name="Symula R.E."/>
            <person name="Wang J."/>
            <person name="Lohs C."/>
            <person name="Wu Y.N."/>
            <person name="Snyder A.K."/>
            <person name="Bjornson R.D."/>
            <person name="Oshima K."/>
            <person name="Biehl B.S."/>
            <person name="Perna N.T."/>
            <person name="Hattori M."/>
            <person name="Aksoy S."/>
        </authorList>
    </citation>
    <scope>NUCLEOTIDE SEQUENCE [LARGE SCALE GENOMIC DNA]</scope>
    <source>
        <strain evidence="16">WGM</strain>
    </source>
</reference>
<evidence type="ECO:0000256" key="7">
    <source>
        <dbReference type="ARBA" id="ARBA00022692"/>
    </source>
</evidence>
<gene>
    <name evidence="16" type="primary">cpxA</name>
    <name evidence="16" type="synonym">ecfB</name>
    <name evidence="16" type="synonym">eup</name>
    <name evidence="16" type="synonym">ssd</name>
    <name evidence="16" type="ORF">WIGMOR_0211</name>
</gene>
<dbReference type="GO" id="GO:0005524">
    <property type="term" value="F:ATP binding"/>
    <property type="evidence" value="ECO:0007669"/>
    <property type="project" value="UniProtKB-KW"/>
</dbReference>
<dbReference type="SUPFAM" id="SSF55874">
    <property type="entry name" value="ATPase domain of HSP90 chaperone/DNA topoisomerase II/histidine kinase"/>
    <property type="match status" value="1"/>
</dbReference>
<dbReference type="InterPro" id="IPR003661">
    <property type="entry name" value="HisK_dim/P_dom"/>
</dbReference>
<dbReference type="SUPFAM" id="SSF47384">
    <property type="entry name" value="Homodimeric domain of signal transducing histidine kinase"/>
    <property type="match status" value="1"/>
</dbReference>
<keyword evidence="9" id="KW-0418">Kinase</keyword>
<evidence type="ECO:0000313" key="17">
    <source>
        <dbReference type="Proteomes" id="UP000009061"/>
    </source>
</evidence>
<comment type="subcellular location">
    <subcellularLocation>
        <location evidence="2">Cell membrane</location>
        <topology evidence="2">Multi-pass membrane protein</topology>
    </subcellularLocation>
</comment>
<keyword evidence="7 14" id="KW-0812">Transmembrane</keyword>
<dbReference type="CDD" id="cd00082">
    <property type="entry name" value="HisKA"/>
    <property type="match status" value="1"/>
</dbReference>
<dbReference type="eggNOG" id="COG2205">
    <property type="taxonomic scope" value="Bacteria"/>
</dbReference>
<evidence type="ECO:0000256" key="6">
    <source>
        <dbReference type="ARBA" id="ARBA00022679"/>
    </source>
</evidence>
<evidence type="ECO:0000256" key="14">
    <source>
        <dbReference type="SAM" id="Phobius"/>
    </source>
</evidence>
<evidence type="ECO:0000256" key="13">
    <source>
        <dbReference type="ARBA" id="ARBA00023136"/>
    </source>
</evidence>
<comment type="catalytic activity">
    <reaction evidence="1">
        <text>ATP + protein L-histidine = ADP + protein N-phospho-L-histidine.</text>
        <dbReference type="EC" id="2.7.13.3"/>
    </reaction>
</comment>
<dbReference type="InterPro" id="IPR050398">
    <property type="entry name" value="HssS/ArlS-like"/>
</dbReference>
<dbReference type="AlphaFoldDB" id="H6Q4J8"/>
<evidence type="ECO:0000256" key="8">
    <source>
        <dbReference type="ARBA" id="ARBA00022741"/>
    </source>
</evidence>
<evidence type="ECO:0000256" key="11">
    <source>
        <dbReference type="ARBA" id="ARBA00022989"/>
    </source>
</evidence>
<dbReference type="InterPro" id="IPR036890">
    <property type="entry name" value="HATPase_C_sf"/>
</dbReference>
<dbReference type="GO" id="GO:0005886">
    <property type="term" value="C:plasma membrane"/>
    <property type="evidence" value="ECO:0007669"/>
    <property type="project" value="UniProtKB-SubCell"/>
</dbReference>
<keyword evidence="11 14" id="KW-1133">Transmembrane helix</keyword>
<dbReference type="InterPro" id="IPR005467">
    <property type="entry name" value="His_kinase_dom"/>
</dbReference>
<keyword evidence="6" id="KW-0808">Transferase</keyword>
<dbReference type="STRING" id="1142511.WIGMOR_0211"/>
<dbReference type="Proteomes" id="UP000009061">
    <property type="component" value="Chromosome"/>
</dbReference>
<evidence type="ECO:0000256" key="3">
    <source>
        <dbReference type="ARBA" id="ARBA00012438"/>
    </source>
</evidence>
<proteinExistence type="predicted"/>
<dbReference type="PANTHER" id="PTHR45528">
    <property type="entry name" value="SENSOR HISTIDINE KINASE CPXA"/>
    <property type="match status" value="1"/>
</dbReference>
<evidence type="ECO:0000259" key="15">
    <source>
        <dbReference type="PROSITE" id="PS50109"/>
    </source>
</evidence>
<dbReference type="Gene3D" id="3.30.565.10">
    <property type="entry name" value="Histidine kinase-like ATPase, C-terminal domain"/>
    <property type="match status" value="1"/>
</dbReference>
<keyword evidence="5" id="KW-0597">Phosphoprotein</keyword>
<dbReference type="KEGG" id="wgl:WIGMOR_0211"/>
<dbReference type="OrthoDB" id="9804645at2"/>
<dbReference type="RefSeq" id="WP_014353997.1">
    <property type="nucleotide sequence ID" value="NC_016893.1"/>
</dbReference>
<dbReference type="PRINTS" id="PR00344">
    <property type="entry name" value="BCTRLSENSOR"/>
</dbReference>
<keyword evidence="12" id="KW-0902">Two-component regulatory system</keyword>
<sequence length="324" mass="37453">MQKNQIYFINTKSISSNFFNLILNYPTEFFIFIIAVHVLVIFWIYWNLSKITKKFKYAINLVAKGNRKKFPELERGPKSILSIGIKFNNMIYALDCTENMQKCLLSDISHELCIPLTRLKLITALIRRRYGDVFEASRIEIEINRLDYIIKNLFILSRNHIQIENSKNLLQLCTLWNNVLVNSQFEADKQGKILKIISLPKQGYIIGDLDALESALENIIRNAIEYSNKKVSVAFYMRNSQVVIIVDDDGPGIKKNIREKVFQPFYTIDNNRSENRGIGLGLTISKKVILQHNGNIQIDKGPLKGLRLIISIPTIHKKTLKHNL</sequence>
<keyword evidence="17" id="KW-1185">Reference proteome</keyword>
<evidence type="ECO:0000256" key="1">
    <source>
        <dbReference type="ARBA" id="ARBA00000085"/>
    </source>
</evidence>
<dbReference type="InterPro" id="IPR003594">
    <property type="entry name" value="HATPase_dom"/>
</dbReference>
<evidence type="ECO:0000313" key="16">
    <source>
        <dbReference type="EMBL" id="AFA41058.1"/>
    </source>
</evidence>
<evidence type="ECO:0000256" key="4">
    <source>
        <dbReference type="ARBA" id="ARBA00022475"/>
    </source>
</evidence>
<dbReference type="SMART" id="SM00387">
    <property type="entry name" value="HATPase_c"/>
    <property type="match status" value="1"/>
</dbReference>
<dbReference type="EC" id="2.7.13.3" evidence="3"/>
<dbReference type="InterPro" id="IPR004358">
    <property type="entry name" value="Sig_transdc_His_kin-like_C"/>
</dbReference>
<evidence type="ECO:0000256" key="10">
    <source>
        <dbReference type="ARBA" id="ARBA00022840"/>
    </source>
</evidence>
<dbReference type="Pfam" id="PF02518">
    <property type="entry name" value="HATPase_c"/>
    <property type="match status" value="1"/>
</dbReference>
<organism evidence="16 17">
    <name type="scientific">Wigglesworthia glossinidia endosymbiont of Glossina morsitans morsitans</name>
    <name type="common">Yale colony</name>
    <dbReference type="NCBI Taxonomy" id="1142511"/>
    <lineage>
        <taxon>Bacteria</taxon>
        <taxon>Pseudomonadati</taxon>
        <taxon>Pseudomonadota</taxon>
        <taxon>Gammaproteobacteria</taxon>
        <taxon>Enterobacterales</taxon>
        <taxon>Erwiniaceae</taxon>
        <taxon>Wigglesworthia</taxon>
    </lineage>
</organism>
<keyword evidence="4" id="KW-1003">Cell membrane</keyword>
<dbReference type="Gene3D" id="1.10.287.130">
    <property type="match status" value="1"/>
</dbReference>
<dbReference type="InterPro" id="IPR036097">
    <property type="entry name" value="HisK_dim/P_sf"/>
</dbReference>
<dbReference type="HOGENOM" id="CLU_000445_89_3_6"/>
<keyword evidence="10" id="KW-0067">ATP-binding</keyword>
<protein>
    <recommendedName>
        <fullName evidence="3">histidine kinase</fullName>
        <ecNumber evidence="3">2.7.13.3</ecNumber>
    </recommendedName>
</protein>
<evidence type="ECO:0000256" key="9">
    <source>
        <dbReference type="ARBA" id="ARBA00022777"/>
    </source>
</evidence>
<evidence type="ECO:0000256" key="2">
    <source>
        <dbReference type="ARBA" id="ARBA00004651"/>
    </source>
</evidence>
<keyword evidence="8" id="KW-0547">Nucleotide-binding</keyword>
<dbReference type="PANTHER" id="PTHR45528:SF1">
    <property type="entry name" value="SENSOR HISTIDINE KINASE CPXA"/>
    <property type="match status" value="1"/>
</dbReference>
<accession>H6Q4J8</accession>
<dbReference type="EMBL" id="CP003315">
    <property type="protein sequence ID" value="AFA41058.1"/>
    <property type="molecule type" value="Genomic_DNA"/>
</dbReference>